<dbReference type="Pfam" id="PF00407">
    <property type="entry name" value="Bet_v_1"/>
    <property type="match status" value="1"/>
</dbReference>
<dbReference type="EMBL" id="BKCP01009148">
    <property type="protein sequence ID" value="GER50184.1"/>
    <property type="molecule type" value="Genomic_DNA"/>
</dbReference>
<dbReference type="GO" id="GO:0004864">
    <property type="term" value="F:protein phosphatase inhibitor activity"/>
    <property type="evidence" value="ECO:0007669"/>
    <property type="project" value="InterPro"/>
</dbReference>
<dbReference type="GO" id="GO:0009738">
    <property type="term" value="P:abscisic acid-activated signaling pathway"/>
    <property type="evidence" value="ECO:0007669"/>
    <property type="project" value="InterPro"/>
</dbReference>
<comment type="similarity">
    <text evidence="1 2">Belongs to the BetVI family.</text>
</comment>
<dbReference type="FunFam" id="3.30.530.20:FF:000007">
    <property type="entry name" value="Major pollen allergen Bet v 1-A"/>
    <property type="match status" value="1"/>
</dbReference>
<dbReference type="GO" id="GO:0005737">
    <property type="term" value="C:cytoplasm"/>
    <property type="evidence" value="ECO:0007669"/>
    <property type="project" value="TreeGrafter"/>
</dbReference>
<evidence type="ECO:0000313" key="4">
    <source>
        <dbReference type="EMBL" id="GER50184.1"/>
    </source>
</evidence>
<dbReference type="AlphaFoldDB" id="A0A5A7R1F5"/>
<organism evidence="4 5">
    <name type="scientific">Striga asiatica</name>
    <name type="common">Asiatic witchweed</name>
    <name type="synonym">Buchnera asiatica</name>
    <dbReference type="NCBI Taxonomy" id="4170"/>
    <lineage>
        <taxon>Eukaryota</taxon>
        <taxon>Viridiplantae</taxon>
        <taxon>Streptophyta</taxon>
        <taxon>Embryophyta</taxon>
        <taxon>Tracheophyta</taxon>
        <taxon>Spermatophyta</taxon>
        <taxon>Magnoliopsida</taxon>
        <taxon>eudicotyledons</taxon>
        <taxon>Gunneridae</taxon>
        <taxon>Pentapetalae</taxon>
        <taxon>asterids</taxon>
        <taxon>lamiids</taxon>
        <taxon>Lamiales</taxon>
        <taxon>Orobanchaceae</taxon>
        <taxon>Buchnereae</taxon>
        <taxon>Striga</taxon>
    </lineage>
</organism>
<dbReference type="PROSITE" id="PS00451">
    <property type="entry name" value="PATHOGENESIS_BETVI"/>
    <property type="match status" value="1"/>
</dbReference>
<proteinExistence type="inferred from homology"/>
<name>A0A5A7R1F5_STRAF</name>
<comment type="caution">
    <text evidence="4">The sequence shown here is derived from an EMBL/GenBank/DDBJ whole genome shotgun (WGS) entry which is preliminary data.</text>
</comment>
<accession>A0A5A7R1F5</accession>
<keyword evidence="2" id="KW-0611">Plant defense</keyword>
<dbReference type="Gene3D" id="3.30.530.20">
    <property type="match status" value="1"/>
</dbReference>
<dbReference type="PANTHER" id="PTHR31213">
    <property type="entry name" value="OS08G0374000 PROTEIN-RELATED"/>
    <property type="match status" value="1"/>
</dbReference>
<keyword evidence="5" id="KW-1185">Reference proteome</keyword>
<dbReference type="InterPro" id="IPR023393">
    <property type="entry name" value="START-like_dom_sf"/>
</dbReference>
<reference evidence="5" key="1">
    <citation type="journal article" date="2019" name="Curr. Biol.">
        <title>Genome Sequence of Striga asiatica Provides Insight into the Evolution of Plant Parasitism.</title>
        <authorList>
            <person name="Yoshida S."/>
            <person name="Kim S."/>
            <person name="Wafula E.K."/>
            <person name="Tanskanen J."/>
            <person name="Kim Y.M."/>
            <person name="Honaas L."/>
            <person name="Yang Z."/>
            <person name="Spallek T."/>
            <person name="Conn C.E."/>
            <person name="Ichihashi Y."/>
            <person name="Cheong K."/>
            <person name="Cui S."/>
            <person name="Der J.P."/>
            <person name="Gundlach H."/>
            <person name="Jiao Y."/>
            <person name="Hori C."/>
            <person name="Ishida J.K."/>
            <person name="Kasahara H."/>
            <person name="Kiba T."/>
            <person name="Kim M.S."/>
            <person name="Koo N."/>
            <person name="Laohavisit A."/>
            <person name="Lee Y.H."/>
            <person name="Lumba S."/>
            <person name="McCourt P."/>
            <person name="Mortimer J.C."/>
            <person name="Mutuku J.M."/>
            <person name="Nomura T."/>
            <person name="Sasaki-Sekimoto Y."/>
            <person name="Seto Y."/>
            <person name="Wang Y."/>
            <person name="Wakatake T."/>
            <person name="Sakakibara H."/>
            <person name="Demura T."/>
            <person name="Yamaguchi S."/>
            <person name="Yoneyama K."/>
            <person name="Manabe R.I."/>
            <person name="Nelson D.C."/>
            <person name="Schulman A.H."/>
            <person name="Timko M.P."/>
            <person name="dePamphilis C.W."/>
            <person name="Choi D."/>
            <person name="Shirasu K."/>
        </authorList>
    </citation>
    <scope>NUCLEOTIDE SEQUENCE [LARGE SCALE GENOMIC DNA]</scope>
    <source>
        <strain evidence="5">cv. UVA1</strain>
    </source>
</reference>
<dbReference type="OrthoDB" id="877951at2759"/>
<dbReference type="CDD" id="cd07816">
    <property type="entry name" value="Bet_v1-like"/>
    <property type="match status" value="1"/>
</dbReference>
<dbReference type="GO" id="GO:0005634">
    <property type="term" value="C:nucleus"/>
    <property type="evidence" value="ECO:0007669"/>
    <property type="project" value="TreeGrafter"/>
</dbReference>
<evidence type="ECO:0000313" key="5">
    <source>
        <dbReference type="Proteomes" id="UP000325081"/>
    </source>
</evidence>
<evidence type="ECO:0000256" key="2">
    <source>
        <dbReference type="RuleBase" id="RU000409"/>
    </source>
</evidence>
<sequence>MGTKKISQHLETMVSPSRLFKILITESQEVLPKFKNLIKSVEIVQGHEIAAGCVVKTTFPDGAPFKFMTHRIDAIDNENYMCNYTLIDGDVLGEKVEKVCYEIKLEASANGGCKIKLDIEYHSKGDAEITNKETEMGTEQALRLYKAYEEYIIAHPSIFT</sequence>
<dbReference type="PANTHER" id="PTHR31213:SF157">
    <property type="entry name" value="MAJOR ALLERGEN MAL D 1-LIKE"/>
    <property type="match status" value="1"/>
</dbReference>
<dbReference type="GO" id="GO:0010427">
    <property type="term" value="F:abscisic acid binding"/>
    <property type="evidence" value="ECO:0007669"/>
    <property type="project" value="InterPro"/>
</dbReference>
<evidence type="ECO:0000259" key="3">
    <source>
        <dbReference type="Pfam" id="PF00407"/>
    </source>
</evidence>
<dbReference type="InterPro" id="IPR000916">
    <property type="entry name" value="Bet_v_I/MLP"/>
</dbReference>
<gene>
    <name evidence="4" type="ORF">STAS_27478</name>
</gene>
<dbReference type="InterPro" id="IPR050279">
    <property type="entry name" value="Plant_def-hormone_signal"/>
</dbReference>
<feature type="domain" description="Bet v I/Major latex protein" evidence="3">
    <location>
        <begin position="1"/>
        <end position="154"/>
    </location>
</feature>
<dbReference type="Proteomes" id="UP000325081">
    <property type="component" value="Unassembled WGS sequence"/>
</dbReference>
<keyword evidence="2" id="KW-0568">Pathogenesis-related protein</keyword>
<dbReference type="PRINTS" id="PR00634">
    <property type="entry name" value="BETALLERGEN"/>
</dbReference>
<dbReference type="SUPFAM" id="SSF55961">
    <property type="entry name" value="Bet v1-like"/>
    <property type="match status" value="1"/>
</dbReference>
<protein>
    <submittedName>
        <fullName evidence="4">Major pollen allergen Aln g 1</fullName>
    </submittedName>
</protein>
<evidence type="ECO:0000256" key="1">
    <source>
        <dbReference type="ARBA" id="ARBA00009744"/>
    </source>
</evidence>
<dbReference type="GO" id="GO:0038023">
    <property type="term" value="F:signaling receptor activity"/>
    <property type="evidence" value="ECO:0007669"/>
    <property type="project" value="InterPro"/>
</dbReference>
<dbReference type="InterPro" id="IPR024949">
    <property type="entry name" value="Bet_v_I_allergen"/>
</dbReference>
<dbReference type="GO" id="GO:0006952">
    <property type="term" value="P:defense response"/>
    <property type="evidence" value="ECO:0007669"/>
    <property type="project" value="UniProtKB-KW"/>
</dbReference>